<dbReference type="AlphaFoldDB" id="A0A1E5XS64"/>
<protein>
    <recommendedName>
        <fullName evidence="5">Sel1 repeat family protein</fullName>
    </recommendedName>
</protein>
<dbReference type="OrthoDB" id="9816559at2"/>
<dbReference type="InterPro" id="IPR006597">
    <property type="entry name" value="Sel1-like"/>
</dbReference>
<feature type="chain" id="PRO_5009190445" description="Sel1 repeat family protein" evidence="2">
    <location>
        <begin position="21"/>
        <end position="371"/>
    </location>
</feature>
<dbReference type="SMART" id="SM00671">
    <property type="entry name" value="SEL1"/>
    <property type="match status" value="6"/>
</dbReference>
<evidence type="ECO:0000256" key="2">
    <source>
        <dbReference type="SAM" id="SignalP"/>
    </source>
</evidence>
<evidence type="ECO:0000313" key="3">
    <source>
        <dbReference type="EMBL" id="OEO31446.1"/>
    </source>
</evidence>
<dbReference type="InterPro" id="IPR011990">
    <property type="entry name" value="TPR-like_helical_dom_sf"/>
</dbReference>
<evidence type="ECO:0000313" key="4">
    <source>
        <dbReference type="Proteomes" id="UP000095463"/>
    </source>
</evidence>
<proteinExistence type="predicted"/>
<dbReference type="Proteomes" id="UP000095463">
    <property type="component" value="Unassembled WGS sequence"/>
</dbReference>
<dbReference type="SUPFAM" id="SSF81901">
    <property type="entry name" value="HCP-like"/>
    <property type="match status" value="1"/>
</dbReference>
<dbReference type="RefSeq" id="WP_069909377.1">
    <property type="nucleotide sequence ID" value="NZ_LAJE02000158.1"/>
</dbReference>
<reference evidence="3 4" key="1">
    <citation type="journal article" date="2015" name="Genome Announc.">
        <title>Genome Assemblies of Three Soil-Associated Devosia species: D. insulae, D. limi, and D. soli.</title>
        <authorList>
            <person name="Hassan Y.I."/>
            <person name="Lepp D."/>
            <person name="Zhou T."/>
        </authorList>
    </citation>
    <scope>NUCLEOTIDE SEQUENCE [LARGE SCALE GENOMIC DNA]</scope>
    <source>
        <strain evidence="3 4">DS-56</strain>
    </source>
</reference>
<dbReference type="InterPro" id="IPR050767">
    <property type="entry name" value="Sel1_AlgK"/>
</dbReference>
<dbReference type="PANTHER" id="PTHR11102:SF160">
    <property type="entry name" value="ERAD-ASSOCIATED E3 UBIQUITIN-PROTEIN LIGASE COMPONENT HRD3"/>
    <property type="match status" value="1"/>
</dbReference>
<feature type="compositionally biased region" description="Polar residues" evidence="1">
    <location>
        <begin position="357"/>
        <end position="371"/>
    </location>
</feature>
<dbReference type="PANTHER" id="PTHR11102">
    <property type="entry name" value="SEL-1-LIKE PROTEIN"/>
    <property type="match status" value="1"/>
</dbReference>
<keyword evidence="4" id="KW-1185">Reference proteome</keyword>
<dbReference type="Pfam" id="PF08238">
    <property type="entry name" value="Sel1"/>
    <property type="match status" value="6"/>
</dbReference>
<dbReference type="EMBL" id="LAJE02000158">
    <property type="protein sequence ID" value="OEO31446.1"/>
    <property type="molecule type" value="Genomic_DNA"/>
</dbReference>
<evidence type="ECO:0008006" key="5">
    <source>
        <dbReference type="Google" id="ProtNLM"/>
    </source>
</evidence>
<dbReference type="Gene3D" id="1.25.40.10">
    <property type="entry name" value="Tetratricopeptide repeat domain"/>
    <property type="match status" value="2"/>
</dbReference>
<evidence type="ECO:0000256" key="1">
    <source>
        <dbReference type="SAM" id="MobiDB-lite"/>
    </source>
</evidence>
<gene>
    <name evidence="3" type="ORF">VW23_016200</name>
</gene>
<accession>A0A1E5XS64</accession>
<sequence>MMRRLGLALLLAGLALPALAQAGRTDFEDLRPKDMQFPDNLGMEDLPIGPVPEEFLNQPAPDALTISDSIFGERVDPAYGAYQRGFFLTALDLALPRAEKGDAHAQTLIAEIYAKGLGVPEDFAAAASWYGMASAHGDALATFELGMLCQEGRGVPKDRKRASELFKTAADAGNMAAKYNLGLLHVEGVYAEPSLTKAAALIGEAANSGITEARYDYAGMLAEGAGIAPDAKAAAEQFRLAAEDGLAAAQVEYATILYLGKGVPVDRAAAASWYARAADGGNPVAQNRYAKLLAAGAGVTANLEDAAMYRALARRQGLKDPQLDKMLAAIKPEQLTRAEERARFWPSPPPTKVAANTAPTPATESSAQPAN</sequence>
<organism evidence="3 4">
    <name type="scientific">Devosia insulae DS-56</name>
    <dbReference type="NCBI Taxonomy" id="1116389"/>
    <lineage>
        <taxon>Bacteria</taxon>
        <taxon>Pseudomonadati</taxon>
        <taxon>Pseudomonadota</taxon>
        <taxon>Alphaproteobacteria</taxon>
        <taxon>Hyphomicrobiales</taxon>
        <taxon>Devosiaceae</taxon>
        <taxon>Devosia</taxon>
    </lineage>
</organism>
<comment type="caution">
    <text evidence="3">The sequence shown here is derived from an EMBL/GenBank/DDBJ whole genome shotgun (WGS) entry which is preliminary data.</text>
</comment>
<keyword evidence="2" id="KW-0732">Signal</keyword>
<name>A0A1E5XS64_9HYPH</name>
<feature type="signal peptide" evidence="2">
    <location>
        <begin position="1"/>
        <end position="20"/>
    </location>
</feature>
<feature type="region of interest" description="Disordered" evidence="1">
    <location>
        <begin position="338"/>
        <end position="371"/>
    </location>
</feature>